<feature type="binding site" evidence="11">
    <location>
        <position position="280"/>
    </location>
    <ligand>
        <name>Zn(2+)</name>
        <dbReference type="ChEBI" id="CHEBI:29105"/>
        <label>2</label>
        <note>catalytic</note>
    </ligand>
</feature>
<evidence type="ECO:0000256" key="10">
    <source>
        <dbReference type="PIRSR" id="PIRSR621190-1"/>
    </source>
</evidence>
<evidence type="ECO:0000256" key="6">
    <source>
        <dbReference type="ARBA" id="ARBA00022833"/>
    </source>
</evidence>
<dbReference type="InterPro" id="IPR033739">
    <property type="entry name" value="M10A_MMP"/>
</dbReference>
<evidence type="ECO:0000259" key="14">
    <source>
        <dbReference type="SMART" id="SM00235"/>
    </source>
</evidence>
<feature type="active site" evidence="10">
    <location>
        <position position="277"/>
    </location>
</feature>
<feature type="short sequence motif" description="Cysteine switch" evidence="12">
    <location>
        <begin position="118"/>
        <end position="148"/>
    </location>
</feature>
<keyword evidence="4 13" id="KW-0732">Signal</keyword>
<dbReference type="Gene3D" id="3.40.390.10">
    <property type="entry name" value="Collagenase (Catalytic Domain)"/>
    <property type="match status" value="1"/>
</dbReference>
<dbReference type="InterPro" id="IPR024079">
    <property type="entry name" value="MetalloPept_cat_dom_sf"/>
</dbReference>
<accession>A0ABC8QYM8</accession>
<reference evidence="15 16" key="1">
    <citation type="submission" date="2024-02" db="EMBL/GenBank/DDBJ databases">
        <authorList>
            <person name="Vignale AGUSTIN F."/>
            <person name="Sosa J E."/>
            <person name="Modenutti C."/>
        </authorList>
    </citation>
    <scope>NUCLEOTIDE SEQUENCE [LARGE SCALE GENOMIC DNA]</scope>
</reference>
<feature type="binding site" evidence="11">
    <location>
        <position position="220"/>
    </location>
    <ligand>
        <name>Zn(2+)</name>
        <dbReference type="ChEBI" id="CHEBI:29105"/>
        <label>1</label>
    </ligand>
</feature>
<evidence type="ECO:0000256" key="9">
    <source>
        <dbReference type="ARBA" id="ARBA00023180"/>
    </source>
</evidence>
<comment type="cofactor">
    <cofactor evidence="11">
        <name>Zn(2+)</name>
        <dbReference type="ChEBI" id="CHEBI:29105"/>
    </cofactor>
    <text evidence="11">Binds 2 Zn(2+) ions per subunit.</text>
</comment>
<evidence type="ECO:0000256" key="4">
    <source>
        <dbReference type="ARBA" id="ARBA00022729"/>
    </source>
</evidence>
<keyword evidence="11" id="KW-0106">Calcium</keyword>
<keyword evidence="3 11" id="KW-0479">Metal-binding</keyword>
<evidence type="ECO:0000256" key="13">
    <source>
        <dbReference type="SAM" id="SignalP"/>
    </source>
</evidence>
<feature type="binding site" evidence="11">
    <location>
        <position position="235"/>
    </location>
    <ligand>
        <name>Zn(2+)</name>
        <dbReference type="ChEBI" id="CHEBI:29105"/>
        <label>1</label>
    </ligand>
</feature>
<evidence type="ECO:0000256" key="3">
    <source>
        <dbReference type="ARBA" id="ARBA00022723"/>
    </source>
</evidence>
<dbReference type="Pfam" id="PF01471">
    <property type="entry name" value="PG_binding_1"/>
    <property type="match status" value="1"/>
</dbReference>
<dbReference type="GO" id="GO:0004222">
    <property type="term" value="F:metalloendopeptidase activity"/>
    <property type="evidence" value="ECO:0007669"/>
    <property type="project" value="UniProtKB-ARBA"/>
</dbReference>
<feature type="binding site" evidence="11">
    <location>
        <position position="247"/>
    </location>
    <ligand>
        <name>Ca(2+)</name>
        <dbReference type="ChEBI" id="CHEBI:29108"/>
        <label>3</label>
    </ligand>
</feature>
<evidence type="ECO:0000313" key="15">
    <source>
        <dbReference type="EMBL" id="CAK9137839.1"/>
    </source>
</evidence>
<dbReference type="SUPFAM" id="SSF47090">
    <property type="entry name" value="PGBD-like"/>
    <property type="match status" value="1"/>
</dbReference>
<dbReference type="PANTHER" id="PTHR10201">
    <property type="entry name" value="MATRIX METALLOPROTEINASE"/>
    <property type="match status" value="1"/>
</dbReference>
<evidence type="ECO:0000256" key="8">
    <source>
        <dbReference type="ARBA" id="ARBA00023145"/>
    </source>
</evidence>
<dbReference type="AlphaFoldDB" id="A0ABC8QYM8"/>
<feature type="binding site" description="in inhibited form" evidence="11">
    <location>
        <position position="120"/>
    </location>
    <ligand>
        <name>Zn(2+)</name>
        <dbReference type="ChEBI" id="CHEBI:29105"/>
        <label>2</label>
        <note>catalytic</note>
    </ligand>
</feature>
<comment type="similarity">
    <text evidence="1">Belongs to the peptidase M10A family. Matrix metalloproteinases (MMPs) subfamily.</text>
</comment>
<dbReference type="GO" id="GO:0006508">
    <property type="term" value="P:proteolysis"/>
    <property type="evidence" value="ECO:0007669"/>
    <property type="project" value="UniProtKB-KW"/>
</dbReference>
<keyword evidence="5" id="KW-0378">Hydrolase</keyword>
<feature type="binding site" evidence="11">
    <location>
        <position position="222"/>
    </location>
    <ligand>
        <name>Zn(2+)</name>
        <dbReference type="ChEBI" id="CHEBI:29105"/>
        <label>1</label>
    </ligand>
</feature>
<keyword evidence="7" id="KW-0482">Metalloprotease</keyword>
<dbReference type="SUPFAM" id="SSF55486">
    <property type="entry name" value="Metalloproteases ('zincins'), catalytic domain"/>
    <property type="match status" value="1"/>
</dbReference>
<dbReference type="GO" id="GO:0046872">
    <property type="term" value="F:metal ion binding"/>
    <property type="evidence" value="ECO:0007669"/>
    <property type="project" value="UniProtKB-KW"/>
</dbReference>
<feature type="binding site" evidence="11">
    <location>
        <position position="250"/>
    </location>
    <ligand>
        <name>Ca(2+)</name>
        <dbReference type="ChEBI" id="CHEBI:29108"/>
        <label>3</label>
    </ligand>
</feature>
<dbReference type="EMBL" id="CAUOFW020000837">
    <property type="protein sequence ID" value="CAK9137839.1"/>
    <property type="molecule type" value="Genomic_DNA"/>
</dbReference>
<feature type="binding site" evidence="11">
    <location>
        <position position="286"/>
    </location>
    <ligand>
        <name>Zn(2+)</name>
        <dbReference type="ChEBI" id="CHEBI:29105"/>
        <label>2</label>
        <note>catalytic</note>
    </ligand>
</feature>
<proteinExistence type="inferred from homology"/>
<feature type="binding site" evidence="11">
    <location>
        <position position="294"/>
    </location>
    <ligand>
        <name>Zn(2+)</name>
        <dbReference type="ChEBI" id="CHEBI:29105"/>
        <label>2</label>
        <note>catalytic</note>
    </ligand>
</feature>
<keyword evidence="16" id="KW-1185">Reference proteome</keyword>
<dbReference type="InterPro" id="IPR006026">
    <property type="entry name" value="Peptidase_Metallo"/>
</dbReference>
<evidence type="ECO:0000313" key="16">
    <source>
        <dbReference type="Proteomes" id="UP001642360"/>
    </source>
</evidence>
<evidence type="ECO:0000256" key="11">
    <source>
        <dbReference type="PIRSR" id="PIRSR621190-2"/>
    </source>
</evidence>
<feature type="binding site" evidence="11">
    <location>
        <position position="245"/>
    </location>
    <ligand>
        <name>Zn(2+)</name>
        <dbReference type="ChEBI" id="CHEBI:29105"/>
        <label>1</label>
    </ligand>
</feature>
<sequence length="363" mass="39491">MNVQAFIALFLISIFTTPTSAHFFPNMSSLPPNLIPNTTAGAWASFVKLLGCHTGQQVDGIAKLKQYFQYFGYINNSTNFTDDFDNVLESALRTYQRNFNLNTTGVLDGPTLKKLISPRCGNADIINGTSSMNSGKSPSASSIHLHTVSHFSFFAGKPRWPERKTDLTYAFSPENQLSDSAKSVFSRAFERWSEVTPLTFTETASFSAADIRIGFFSGDHGDGEPFDGPLGTLAHAFSPPSGRFHLDGDENWVVDANLINSPSLVSAVDLESVAVHEIGHLLGLGHSSVEESIMYPTITAGQRKVELANDDVEGIHVLYGSNPNFNGTSSSTPAERDTNGAHFVGPLMDLSLLLVFGFVLMFF</sequence>
<comment type="cofactor">
    <cofactor evidence="11">
        <name>Ca(2+)</name>
        <dbReference type="ChEBI" id="CHEBI:29108"/>
    </cofactor>
    <text evidence="11">Can bind about 5 Ca(2+) ions per subunit.</text>
</comment>
<keyword evidence="2" id="KW-0645">Protease</keyword>
<feature type="binding site" evidence="11">
    <location>
        <position position="228"/>
    </location>
    <ligand>
        <name>Ca(2+)</name>
        <dbReference type="ChEBI" id="CHEBI:29108"/>
        <label>3</label>
    </ligand>
</feature>
<feature type="binding site" evidence="11">
    <location>
        <position position="227"/>
    </location>
    <ligand>
        <name>Ca(2+)</name>
        <dbReference type="ChEBI" id="CHEBI:29108"/>
        <label>3</label>
    </ligand>
</feature>
<dbReference type="Proteomes" id="UP001642360">
    <property type="component" value="Unassembled WGS sequence"/>
</dbReference>
<protein>
    <recommendedName>
        <fullName evidence="14">Peptidase metallopeptidase domain-containing protein</fullName>
    </recommendedName>
</protein>
<dbReference type="InterPro" id="IPR036365">
    <property type="entry name" value="PGBD-like_sf"/>
</dbReference>
<feature type="binding site" evidence="11">
    <location>
        <position position="276"/>
    </location>
    <ligand>
        <name>Zn(2+)</name>
        <dbReference type="ChEBI" id="CHEBI:29105"/>
        <label>2</label>
        <note>catalytic</note>
    </ligand>
</feature>
<name>A0ABC8QYM8_9AQUA</name>
<dbReference type="InterPro" id="IPR002477">
    <property type="entry name" value="Peptidoglycan-bd-like"/>
</dbReference>
<dbReference type="SMART" id="SM00235">
    <property type="entry name" value="ZnMc"/>
    <property type="match status" value="1"/>
</dbReference>
<organism evidence="15 16">
    <name type="scientific">Ilex paraguariensis</name>
    <name type="common">yerba mate</name>
    <dbReference type="NCBI Taxonomy" id="185542"/>
    <lineage>
        <taxon>Eukaryota</taxon>
        <taxon>Viridiplantae</taxon>
        <taxon>Streptophyta</taxon>
        <taxon>Embryophyta</taxon>
        <taxon>Tracheophyta</taxon>
        <taxon>Spermatophyta</taxon>
        <taxon>Magnoliopsida</taxon>
        <taxon>eudicotyledons</taxon>
        <taxon>Gunneridae</taxon>
        <taxon>Pentapetalae</taxon>
        <taxon>asterids</taxon>
        <taxon>campanulids</taxon>
        <taxon>Aquifoliales</taxon>
        <taxon>Aquifoliaceae</taxon>
        <taxon>Ilex</taxon>
    </lineage>
</organism>
<evidence type="ECO:0000256" key="1">
    <source>
        <dbReference type="ARBA" id="ARBA00009614"/>
    </source>
</evidence>
<dbReference type="FunFam" id="3.40.390.10:FF:000018">
    <property type="entry name" value="Metalloendoproteinase 1"/>
    <property type="match status" value="1"/>
</dbReference>
<keyword evidence="8" id="KW-0865">Zymogen</keyword>
<evidence type="ECO:0000256" key="12">
    <source>
        <dbReference type="PIRSR" id="PIRSR621190-5"/>
    </source>
</evidence>
<evidence type="ECO:0000256" key="7">
    <source>
        <dbReference type="ARBA" id="ARBA00023049"/>
    </source>
</evidence>
<feature type="signal peptide" evidence="13">
    <location>
        <begin position="1"/>
        <end position="21"/>
    </location>
</feature>
<dbReference type="InterPro" id="IPR021190">
    <property type="entry name" value="Pept_M10A"/>
</dbReference>
<feature type="domain" description="Peptidase metallopeptidase" evidence="14">
    <location>
        <begin position="156"/>
        <end position="321"/>
    </location>
</feature>
<dbReference type="Pfam" id="PF00413">
    <property type="entry name" value="Peptidase_M10"/>
    <property type="match status" value="1"/>
</dbReference>
<dbReference type="PRINTS" id="PR00138">
    <property type="entry name" value="MATRIXIN"/>
</dbReference>
<gene>
    <name evidence="15" type="ORF">ILEXP_LOCUS4876</name>
</gene>
<feature type="chain" id="PRO_5044811727" description="Peptidase metallopeptidase domain-containing protein" evidence="13">
    <location>
        <begin position="22"/>
        <end position="363"/>
    </location>
</feature>
<keyword evidence="6 11" id="KW-0862">Zinc</keyword>
<feature type="binding site" evidence="11">
    <location>
        <position position="210"/>
    </location>
    <ligand>
        <name>Ca(2+)</name>
        <dbReference type="ChEBI" id="CHEBI:29108"/>
        <label>2</label>
    </ligand>
</feature>
<evidence type="ECO:0000256" key="2">
    <source>
        <dbReference type="ARBA" id="ARBA00022670"/>
    </source>
</evidence>
<feature type="binding site" evidence="11">
    <location>
        <position position="250"/>
    </location>
    <ligand>
        <name>Ca(2+)</name>
        <dbReference type="ChEBI" id="CHEBI:29108"/>
        <label>1</label>
    </ligand>
</feature>
<keyword evidence="9" id="KW-0325">Glycoprotein</keyword>
<comment type="caution">
    <text evidence="15">The sequence shown here is derived from an EMBL/GenBank/DDBJ whole genome shotgun (WGS) entry which is preliminary data.</text>
</comment>
<dbReference type="CDD" id="cd04278">
    <property type="entry name" value="ZnMc_MMP"/>
    <property type="match status" value="1"/>
</dbReference>
<dbReference type="PANTHER" id="PTHR10201:SF272">
    <property type="entry name" value="METALLOENDOPROTEINASE 5-MMP"/>
    <property type="match status" value="1"/>
</dbReference>
<dbReference type="InterPro" id="IPR001818">
    <property type="entry name" value="Pept_M10_metallopeptidase"/>
</dbReference>
<evidence type="ECO:0000256" key="5">
    <source>
        <dbReference type="ARBA" id="ARBA00022801"/>
    </source>
</evidence>